<dbReference type="Pfam" id="PF01694">
    <property type="entry name" value="Rhomboid"/>
    <property type="match status" value="1"/>
</dbReference>
<dbReference type="SUPFAM" id="SSF144091">
    <property type="entry name" value="Rhomboid-like"/>
    <property type="match status" value="1"/>
</dbReference>
<keyword evidence="5 7" id="KW-1133">Transmembrane helix</keyword>
<dbReference type="GO" id="GO:0016020">
    <property type="term" value="C:membrane"/>
    <property type="evidence" value="ECO:0007669"/>
    <property type="project" value="UniProtKB-SubCell"/>
</dbReference>
<feature type="transmembrane region" description="Helical" evidence="7">
    <location>
        <begin position="229"/>
        <end position="254"/>
    </location>
</feature>
<organism evidence="9 10">
    <name type="scientific">Magnetospirillum aberrantis SpK</name>
    <dbReference type="NCBI Taxonomy" id="908842"/>
    <lineage>
        <taxon>Bacteria</taxon>
        <taxon>Pseudomonadati</taxon>
        <taxon>Pseudomonadota</taxon>
        <taxon>Alphaproteobacteria</taxon>
        <taxon>Rhodospirillales</taxon>
        <taxon>Rhodospirillaceae</taxon>
        <taxon>Magnetospirillum</taxon>
    </lineage>
</organism>
<dbReference type="AlphaFoldDB" id="A0A7C9QTY5"/>
<evidence type="ECO:0000313" key="9">
    <source>
        <dbReference type="EMBL" id="NFV80484.1"/>
    </source>
</evidence>
<keyword evidence="6 7" id="KW-0472">Membrane</keyword>
<comment type="subcellular location">
    <subcellularLocation>
        <location evidence="1">Membrane</location>
        <topology evidence="1">Multi-pass membrane protein</topology>
    </subcellularLocation>
</comment>
<proteinExistence type="inferred from homology"/>
<dbReference type="PANTHER" id="PTHR43731">
    <property type="entry name" value="RHOMBOID PROTEASE"/>
    <property type="match status" value="1"/>
</dbReference>
<evidence type="ECO:0000256" key="4">
    <source>
        <dbReference type="ARBA" id="ARBA00022801"/>
    </source>
</evidence>
<evidence type="ECO:0000256" key="7">
    <source>
        <dbReference type="SAM" id="Phobius"/>
    </source>
</evidence>
<evidence type="ECO:0000256" key="2">
    <source>
        <dbReference type="ARBA" id="ARBA00009045"/>
    </source>
</evidence>
<sequence>MIMVSETFARYLARLYVARHGYSQQPLPEAEALSAACDMVLTRWDGMTLEMLCLVDREANPTRRFTMELAELREIGEACLVHTGRLNRSKLPVVIRVVEIGGTPDAERLKNYRTSPYCKARISAYALDPATATVWRNTWIHGWLFTRRMTALMQKPRMAEIVAKEPALTRPKVFPILTLAMLATLAGVFALEQLFPVDSISGKGFWAPSVRTLIALGALDGELVWRGEWFRLLSAAFLHGDAFHLLMNSIAFYYAGSMLERLVGRAWLAALFLVGAVAGSAASMTLNDPGTVSVGASGAIMCLAAATFAVSFRLPSGAERLTLQTNLGQVLVPALIPLAGVFSGHKVDFAAHLGGAVAGAVLGLGLLRAWPRAETLPRLRRLATAMALCGLAAMAVTTTQIVERQPVFAAMTKLAPSSEFPADRAEARRRSAELVARYPADPRAHWARALALVEARDLPAAERELRAGLALPTALALFEPRLRWEMSGMLSIILNERGEQTEAKSVAAPVCAEEKGEMRAQLAETGLCG</sequence>
<evidence type="ECO:0000259" key="8">
    <source>
        <dbReference type="Pfam" id="PF01694"/>
    </source>
</evidence>
<gene>
    <name evidence="9" type="ORF">G4223_10225</name>
</gene>
<comment type="similarity">
    <text evidence="2">Belongs to the peptidase S54 family.</text>
</comment>
<feature type="transmembrane region" description="Helical" evidence="7">
    <location>
        <begin position="266"/>
        <end position="286"/>
    </location>
</feature>
<dbReference type="GO" id="GO:0006508">
    <property type="term" value="P:proteolysis"/>
    <property type="evidence" value="ECO:0007669"/>
    <property type="project" value="UniProtKB-KW"/>
</dbReference>
<dbReference type="Gene3D" id="1.20.1540.10">
    <property type="entry name" value="Rhomboid-like"/>
    <property type="match status" value="1"/>
</dbReference>
<evidence type="ECO:0000313" key="10">
    <source>
        <dbReference type="Proteomes" id="UP000480684"/>
    </source>
</evidence>
<feature type="transmembrane region" description="Helical" evidence="7">
    <location>
        <begin position="382"/>
        <end position="402"/>
    </location>
</feature>
<feature type="transmembrane region" description="Helical" evidence="7">
    <location>
        <begin position="349"/>
        <end position="370"/>
    </location>
</feature>
<keyword evidence="4" id="KW-0378">Hydrolase</keyword>
<comment type="caution">
    <text evidence="9">The sequence shown here is derived from an EMBL/GenBank/DDBJ whole genome shotgun (WGS) entry which is preliminary data.</text>
</comment>
<evidence type="ECO:0000256" key="1">
    <source>
        <dbReference type="ARBA" id="ARBA00004141"/>
    </source>
</evidence>
<feature type="domain" description="Peptidase S54 rhomboid" evidence="8">
    <location>
        <begin position="227"/>
        <end position="368"/>
    </location>
</feature>
<evidence type="ECO:0000256" key="6">
    <source>
        <dbReference type="ARBA" id="ARBA00023136"/>
    </source>
</evidence>
<dbReference type="EMBL" id="JAAIYP010000037">
    <property type="protein sequence ID" value="NFV80484.1"/>
    <property type="molecule type" value="Genomic_DNA"/>
</dbReference>
<protein>
    <submittedName>
        <fullName evidence="9">Rhomboid family intramembrane serine protease</fullName>
    </submittedName>
</protein>
<reference evidence="9 10" key="1">
    <citation type="submission" date="2020-02" db="EMBL/GenBank/DDBJ databases">
        <authorList>
            <person name="Dziuba M."/>
            <person name="Kuznetsov B."/>
            <person name="Mardanov A."/>
            <person name="Ravin N."/>
            <person name="Grouzdev D."/>
        </authorList>
    </citation>
    <scope>NUCLEOTIDE SEQUENCE [LARGE SCALE GENOMIC DNA]</scope>
    <source>
        <strain evidence="9 10">SpK</strain>
    </source>
</reference>
<name>A0A7C9QTY5_9PROT</name>
<accession>A0A7C9QTY5</accession>
<dbReference type="Proteomes" id="UP000480684">
    <property type="component" value="Unassembled WGS sequence"/>
</dbReference>
<dbReference type="GO" id="GO:0004252">
    <property type="term" value="F:serine-type endopeptidase activity"/>
    <property type="evidence" value="ECO:0007669"/>
    <property type="project" value="InterPro"/>
</dbReference>
<dbReference type="InterPro" id="IPR035952">
    <property type="entry name" value="Rhomboid-like_sf"/>
</dbReference>
<dbReference type="InterPro" id="IPR050925">
    <property type="entry name" value="Rhomboid_protease_S54"/>
</dbReference>
<keyword evidence="3 7" id="KW-0812">Transmembrane</keyword>
<keyword evidence="10" id="KW-1185">Reference proteome</keyword>
<evidence type="ECO:0000256" key="3">
    <source>
        <dbReference type="ARBA" id="ARBA00022692"/>
    </source>
</evidence>
<feature type="transmembrane region" description="Helical" evidence="7">
    <location>
        <begin position="326"/>
        <end position="343"/>
    </location>
</feature>
<evidence type="ECO:0000256" key="5">
    <source>
        <dbReference type="ARBA" id="ARBA00022989"/>
    </source>
</evidence>
<dbReference type="PANTHER" id="PTHR43731:SF14">
    <property type="entry name" value="PRESENILIN-ASSOCIATED RHOMBOID-LIKE PROTEIN, MITOCHONDRIAL"/>
    <property type="match status" value="1"/>
</dbReference>
<keyword evidence="9" id="KW-0645">Protease</keyword>
<dbReference type="InterPro" id="IPR022764">
    <property type="entry name" value="Peptidase_S54_rhomboid_dom"/>
</dbReference>
<feature type="transmembrane region" description="Helical" evidence="7">
    <location>
        <begin position="173"/>
        <end position="191"/>
    </location>
</feature>
<feature type="transmembrane region" description="Helical" evidence="7">
    <location>
        <begin position="292"/>
        <end position="314"/>
    </location>
</feature>